<dbReference type="EMBL" id="JSAQ01000001">
    <property type="protein sequence ID" value="KGO07563.1"/>
    <property type="molecule type" value="Genomic_DNA"/>
</dbReference>
<gene>
    <name evidence="2" type="ORF">NV36_12430</name>
</gene>
<name>A0A0A2GYE2_9FLAO</name>
<feature type="chain" id="PRO_5001999273" description="Molecular chaperone DnaK" evidence="1">
    <location>
        <begin position="23"/>
        <end position="233"/>
    </location>
</feature>
<reference evidence="2 3" key="1">
    <citation type="submission" date="2014-10" db="EMBL/GenBank/DDBJ databases">
        <title>Draft genome sequence of the proteorhodopsin-containing marine bacterium Dokdonia donghaensis.</title>
        <authorList>
            <person name="Gomez-Consarnau L."/>
            <person name="Gonzalez J.M."/>
            <person name="Riedel T."/>
            <person name="Jaenicke S."/>
            <person name="Wagner-Doebler I."/>
            <person name="Fuhrman J.A."/>
        </authorList>
    </citation>
    <scope>NUCLEOTIDE SEQUENCE [LARGE SCALE GENOMIC DNA]</scope>
    <source>
        <strain evidence="2 3">DSW-1</strain>
    </source>
</reference>
<dbReference type="KEGG" id="ddo:I597_1364"/>
<dbReference type="Proteomes" id="UP000030140">
    <property type="component" value="Unassembled WGS sequence"/>
</dbReference>
<evidence type="ECO:0000313" key="3">
    <source>
        <dbReference type="Proteomes" id="UP000030140"/>
    </source>
</evidence>
<accession>A0A0A2GYE2</accession>
<evidence type="ECO:0000313" key="2">
    <source>
        <dbReference type="EMBL" id="KGO07563.1"/>
    </source>
</evidence>
<organism evidence="2 3">
    <name type="scientific">Dokdonia donghaensis DSW-1</name>
    <dbReference type="NCBI Taxonomy" id="1300343"/>
    <lineage>
        <taxon>Bacteria</taxon>
        <taxon>Pseudomonadati</taxon>
        <taxon>Bacteroidota</taxon>
        <taxon>Flavobacteriia</taxon>
        <taxon>Flavobacteriales</taxon>
        <taxon>Flavobacteriaceae</taxon>
        <taxon>Dokdonia</taxon>
    </lineage>
</organism>
<comment type="caution">
    <text evidence="2">The sequence shown here is derived from an EMBL/GenBank/DDBJ whole genome shotgun (WGS) entry which is preliminary data.</text>
</comment>
<evidence type="ECO:0008006" key="4">
    <source>
        <dbReference type="Google" id="ProtNLM"/>
    </source>
</evidence>
<dbReference type="Pfam" id="PF14224">
    <property type="entry name" value="DUF4331"/>
    <property type="match status" value="2"/>
</dbReference>
<keyword evidence="3" id="KW-1185">Reference proteome</keyword>
<evidence type="ECO:0000256" key="1">
    <source>
        <dbReference type="SAM" id="SignalP"/>
    </source>
</evidence>
<dbReference type="RefSeq" id="WP_035327716.1">
    <property type="nucleotide sequence ID" value="NZ_CP015125.1"/>
</dbReference>
<feature type="signal peptide" evidence="1">
    <location>
        <begin position="1"/>
        <end position="22"/>
    </location>
</feature>
<protein>
    <recommendedName>
        <fullName evidence="4">Molecular chaperone DnaK</fullName>
    </recommendedName>
</protein>
<keyword evidence="1" id="KW-0732">Signal</keyword>
<proteinExistence type="predicted"/>
<dbReference type="AlphaFoldDB" id="A0A0A2GYE2"/>
<sequence length="233" mass="24391">MKTVSKILIASALVAGVGALIAADHLDAPAVGGTTADITDYFAFESAENGDNTVFVANVQSSLAPAGNDATFDENVLVEFNIDNTGDLVEDRVIQAIARDGRMYFFGPYAPSTTGLNSTIDASQMIGSVAITTDGNAITETTEGGIKMFAGPREDPFFFDFGTFNAVIGGDAENNGPNGGFQTAENAVDTFDGTNVLSIVVEIPNALIGPTVAHPAGFDVQVWNTWVEAKRQQ</sequence>
<dbReference type="OrthoDB" id="9791748at2"/>
<dbReference type="InterPro" id="IPR025566">
    <property type="entry name" value="DUF4331"/>
</dbReference>
<dbReference type="PATRIC" id="fig|1300343.5.peg.1374"/>